<gene>
    <name evidence="2" type="ORF">CAMP_LOCUS15683</name>
</gene>
<sequence length="225" mass="26256">MMRIYELTVLVTFLFIPNTESLNIFLLLIAIQRFIIIFDFQSIQKFVVGKWLKFWICVAYIYIFVGMIYFKRYFGEYVTPCYLARIVLDSHEYKDSAFLLLIDIVLIPIISIIFHITIFIGIRRNKHIYSATRLKTETSILIQNIPPVFYTIPKFLTMLILKSNTGFSQNNATFLYFTTGIICDGSCDNMSMICATYLIMNISRYKFVAKLREARSSQVAPTTQN</sequence>
<keyword evidence="1" id="KW-0472">Membrane</keyword>
<protein>
    <submittedName>
        <fullName evidence="2">Uncharacterized protein</fullName>
    </submittedName>
</protein>
<accession>A0A9P1IYI5</accession>
<evidence type="ECO:0000313" key="2">
    <source>
        <dbReference type="EMBL" id="CAI5453046.1"/>
    </source>
</evidence>
<dbReference type="Proteomes" id="UP001152747">
    <property type="component" value="Unassembled WGS sequence"/>
</dbReference>
<comment type="caution">
    <text evidence="2">The sequence shown here is derived from an EMBL/GenBank/DDBJ whole genome shotgun (WGS) entry which is preliminary data.</text>
</comment>
<dbReference type="InterPro" id="IPR018817">
    <property type="entry name" value="7TM_GPCR_serpentine_rcpt_Srz"/>
</dbReference>
<dbReference type="Pfam" id="PF10325">
    <property type="entry name" value="7TM_GPCR_Srz"/>
    <property type="match status" value="1"/>
</dbReference>
<feature type="transmembrane region" description="Helical" evidence="1">
    <location>
        <begin position="97"/>
        <end position="122"/>
    </location>
</feature>
<dbReference type="EMBL" id="CANHGI010000005">
    <property type="protein sequence ID" value="CAI5453046.1"/>
    <property type="molecule type" value="Genomic_DNA"/>
</dbReference>
<keyword evidence="3" id="KW-1185">Reference proteome</keyword>
<reference evidence="2" key="1">
    <citation type="submission" date="2022-11" db="EMBL/GenBank/DDBJ databases">
        <authorList>
            <person name="Kikuchi T."/>
        </authorList>
    </citation>
    <scope>NUCLEOTIDE SEQUENCE</scope>
    <source>
        <strain evidence="2">PS1010</strain>
    </source>
</reference>
<evidence type="ECO:0000256" key="1">
    <source>
        <dbReference type="SAM" id="Phobius"/>
    </source>
</evidence>
<proteinExistence type="predicted"/>
<feature type="transmembrane region" description="Helical" evidence="1">
    <location>
        <begin position="52"/>
        <end position="70"/>
    </location>
</feature>
<dbReference type="AlphaFoldDB" id="A0A9P1IYI5"/>
<keyword evidence="1" id="KW-0812">Transmembrane</keyword>
<organism evidence="2 3">
    <name type="scientific">Caenorhabditis angaria</name>
    <dbReference type="NCBI Taxonomy" id="860376"/>
    <lineage>
        <taxon>Eukaryota</taxon>
        <taxon>Metazoa</taxon>
        <taxon>Ecdysozoa</taxon>
        <taxon>Nematoda</taxon>
        <taxon>Chromadorea</taxon>
        <taxon>Rhabditida</taxon>
        <taxon>Rhabditina</taxon>
        <taxon>Rhabditomorpha</taxon>
        <taxon>Rhabditoidea</taxon>
        <taxon>Rhabditidae</taxon>
        <taxon>Peloderinae</taxon>
        <taxon>Caenorhabditis</taxon>
    </lineage>
</organism>
<keyword evidence="1" id="KW-1133">Transmembrane helix</keyword>
<name>A0A9P1IYI5_9PELO</name>
<evidence type="ECO:0000313" key="3">
    <source>
        <dbReference type="Proteomes" id="UP001152747"/>
    </source>
</evidence>